<feature type="transmembrane region" description="Helical" evidence="1">
    <location>
        <begin position="363"/>
        <end position="381"/>
    </location>
</feature>
<feature type="transmembrane region" description="Helical" evidence="1">
    <location>
        <begin position="647"/>
        <end position="676"/>
    </location>
</feature>
<name>A0A364NUQ2_9PROT</name>
<dbReference type="Proteomes" id="UP000251075">
    <property type="component" value="Unassembled WGS sequence"/>
</dbReference>
<protein>
    <recommendedName>
        <fullName evidence="4">Membrane transport protein MMPL domain-containing protein</fullName>
    </recommendedName>
</protein>
<feature type="transmembrane region" description="Helical" evidence="1">
    <location>
        <begin position="721"/>
        <end position="741"/>
    </location>
</feature>
<organism evidence="2 3">
    <name type="scientific">Paramagnetospirillum kuznetsovii</name>
    <dbReference type="NCBI Taxonomy" id="2053833"/>
    <lineage>
        <taxon>Bacteria</taxon>
        <taxon>Pseudomonadati</taxon>
        <taxon>Pseudomonadota</taxon>
        <taxon>Alphaproteobacteria</taxon>
        <taxon>Rhodospirillales</taxon>
        <taxon>Magnetospirillaceae</taxon>
        <taxon>Paramagnetospirillum</taxon>
    </lineage>
</organism>
<keyword evidence="3" id="KW-1185">Reference proteome</keyword>
<reference evidence="2 3" key="1">
    <citation type="submission" date="2017-11" db="EMBL/GenBank/DDBJ databases">
        <title>Draft genome sequence of magnetotactic bacterium Magnetospirillum kuznetsovii LBB-42.</title>
        <authorList>
            <person name="Grouzdev D.S."/>
            <person name="Rysina M.S."/>
            <person name="Baslerov R.V."/>
            <person name="Koziaeva V."/>
        </authorList>
    </citation>
    <scope>NUCLEOTIDE SEQUENCE [LARGE SCALE GENOMIC DNA]</scope>
    <source>
        <strain evidence="2 3">LBB-42</strain>
    </source>
</reference>
<sequence>MRRVLALIWLLVVLAALGYVAVQSVQGLRLETDILALLPREDQDPVLQSAKDRMAQNLAGRAVILVGHPSREVARAEALNLRRNLLRSGLIKPNTDIPDQDAIRRLGAAYFPHRAGLLSEPDRQRLGAGQGEPLVTRALSQIFGFGGVADSRLLARDPFMLFPAFLGDLPVPANRLVMDGGMPSVADGPITWVLVSVMLAGEPYALDFQRRFVEAVQAPSGVALLRLGAVFFAQAGAEQATAESSRVGAISMAGTVLLVLLAFRSVGPLVLSVLAIGTGLLTALAACLWLFGSVHVAAQLFGASLIGISVDYALLYFGQVFTVRTAPSQRLKHVLPGLTLGMVTTVIGYGSLALSPFPGLKQVALLSAVGLIGSFLTVLLWFPLLDRAPGRSLNSKAAAMAAALWRFWSEARFQVARKAVLALLALLTVWGMTRIEPDDDVRRQQGLSPVLVAEQSAIQRLTGLGQNTRFFLVQGESEQQVLEREEALGDRLSGLTGWQSAARFVPSFRRQADNARLVQTALIDPHLAAYRARLGMAEIEAVAVSDTPLDLAMIRSVGALPILDSLILDDAMHAVILDGGADTDALRMAAQGLEGVRLIDPVGDISRLLEAYRHRALMLLAVSTVLMVPVLVWRYGRSGAVRVLAPALAAIIATPPLLALAGLGFSFFGAMALVLVLSIGTDYGVFCAEDKVHDPVTLVSVWLAMITTLLSFGLLALSDVAAVKAFGATMLVGVLTAFLLAPSAGRRP</sequence>
<keyword evidence="1" id="KW-0812">Transmembrane</keyword>
<feature type="transmembrane region" description="Helical" evidence="1">
    <location>
        <begin position="270"/>
        <end position="291"/>
    </location>
</feature>
<dbReference type="SUPFAM" id="SSF82866">
    <property type="entry name" value="Multidrug efflux transporter AcrB transmembrane domain"/>
    <property type="match status" value="2"/>
</dbReference>
<evidence type="ECO:0000313" key="3">
    <source>
        <dbReference type="Proteomes" id="UP000251075"/>
    </source>
</evidence>
<dbReference type="AlphaFoldDB" id="A0A364NUQ2"/>
<keyword evidence="1" id="KW-0472">Membrane</keyword>
<dbReference type="PANTHER" id="PTHR33406">
    <property type="entry name" value="MEMBRANE PROTEIN MJ1562-RELATED"/>
    <property type="match status" value="1"/>
</dbReference>
<accession>A0A364NUQ2</accession>
<keyword evidence="1" id="KW-1133">Transmembrane helix</keyword>
<feature type="transmembrane region" description="Helical" evidence="1">
    <location>
        <begin position="616"/>
        <end position="635"/>
    </location>
</feature>
<dbReference type="RefSeq" id="WP_112146615.1">
    <property type="nucleotide sequence ID" value="NZ_PGTO01000016.1"/>
</dbReference>
<dbReference type="PANTHER" id="PTHR33406:SF13">
    <property type="entry name" value="MEMBRANE PROTEIN YDFJ"/>
    <property type="match status" value="1"/>
</dbReference>
<dbReference type="OrthoDB" id="9780358at2"/>
<gene>
    <name evidence="2" type="ORF">CU669_16225</name>
</gene>
<dbReference type="GO" id="GO:0005886">
    <property type="term" value="C:plasma membrane"/>
    <property type="evidence" value="ECO:0007669"/>
    <property type="project" value="TreeGrafter"/>
</dbReference>
<evidence type="ECO:0008006" key="4">
    <source>
        <dbReference type="Google" id="ProtNLM"/>
    </source>
</evidence>
<evidence type="ECO:0000313" key="2">
    <source>
        <dbReference type="EMBL" id="RAU20819.1"/>
    </source>
</evidence>
<feature type="transmembrane region" description="Helical" evidence="1">
    <location>
        <begin position="247"/>
        <end position="263"/>
    </location>
</feature>
<dbReference type="InterPro" id="IPR050545">
    <property type="entry name" value="Mycobact_MmpL"/>
</dbReference>
<dbReference type="EMBL" id="PGTO01000016">
    <property type="protein sequence ID" value="RAU20819.1"/>
    <property type="molecule type" value="Genomic_DNA"/>
</dbReference>
<feature type="transmembrane region" description="Helical" evidence="1">
    <location>
        <begin position="696"/>
        <end position="715"/>
    </location>
</feature>
<feature type="transmembrane region" description="Helical" evidence="1">
    <location>
        <begin position="338"/>
        <end position="357"/>
    </location>
</feature>
<feature type="transmembrane region" description="Helical" evidence="1">
    <location>
        <begin position="297"/>
        <end position="317"/>
    </location>
</feature>
<comment type="caution">
    <text evidence="2">The sequence shown here is derived from an EMBL/GenBank/DDBJ whole genome shotgun (WGS) entry which is preliminary data.</text>
</comment>
<evidence type="ECO:0000256" key="1">
    <source>
        <dbReference type="SAM" id="Phobius"/>
    </source>
</evidence>
<proteinExistence type="predicted"/>
<dbReference type="Gene3D" id="1.20.1640.10">
    <property type="entry name" value="Multidrug efflux transporter AcrB transmembrane domain"/>
    <property type="match status" value="1"/>
</dbReference>